<dbReference type="Gene3D" id="3.40.50.300">
    <property type="entry name" value="P-loop containing nucleotide triphosphate hydrolases"/>
    <property type="match status" value="1"/>
</dbReference>
<dbReference type="SMART" id="SM00833">
    <property type="entry name" value="CobW_C"/>
    <property type="match status" value="1"/>
</dbReference>
<comment type="caution">
    <text evidence="3">The sequence shown here is derived from an EMBL/GenBank/DDBJ whole genome shotgun (WGS) entry which is preliminary data.</text>
</comment>
<sequence>MVTDQRIPVVLVAGLAEPAAATVADALLLDRAGTAVIRHDLRRLADGVIHRRVRHHRPGPDIHDRTALLELAHGCVSCTLREDLLPLLVRLAARSDTVHRIVLHLDPALEPEAVCWAIHHVLLADGRTAADRVRIEAVITTVDLASWLTDATGDTTLAERGLGAAATDERTLAQVAVGQVEFADALVLVPGADAWAGARTRAVLDRLAPATARVELSTPDGAGAGVDVAGLLGRVPDNARRGRTDDPHGPLLRGQPPLEPDCGVALTVFRERRPFHPQRLHRALDVLLDGVVRTRGRVWLASQPDVALWLESAGGGLRVGHAGPWLAAIPDADWAGVDPERRAMAALSWHPDHGDRTQELAVLSHLADPEEITSALRAALLTDAELGRGQREWLRYPDPFADWRDSGCAPPSPTGAGTPGRDDPTNRTNRKNREDREDQA</sequence>
<reference evidence="3" key="1">
    <citation type="submission" date="2022-06" db="EMBL/GenBank/DDBJ databases">
        <title>Genomic Encyclopedia of Archaeal and Bacterial Type Strains, Phase II (KMG-II): from individual species to whole genera.</title>
        <authorList>
            <person name="Goeker M."/>
        </authorList>
    </citation>
    <scope>NUCLEOTIDE SEQUENCE</scope>
    <source>
        <strain evidence="3">DSM 43935</strain>
    </source>
</reference>
<gene>
    <name evidence="3" type="ORF">LX83_005551</name>
</gene>
<name>A0AAE3GMH0_9PSEU</name>
<feature type="compositionally biased region" description="Basic and acidic residues" evidence="1">
    <location>
        <begin position="420"/>
        <end position="440"/>
    </location>
</feature>
<feature type="region of interest" description="Disordered" evidence="1">
    <location>
        <begin position="401"/>
        <end position="440"/>
    </location>
</feature>
<dbReference type="RefSeq" id="WP_253776747.1">
    <property type="nucleotide sequence ID" value="NZ_JAMTCK010000015.1"/>
</dbReference>
<dbReference type="PANTHER" id="PTHR43603:SF1">
    <property type="entry name" value="ZINC-REGULATED GTPASE METALLOPROTEIN ACTIVATOR 1"/>
    <property type="match status" value="1"/>
</dbReference>
<dbReference type="Pfam" id="PF07683">
    <property type="entry name" value="CobW_C"/>
    <property type="match status" value="1"/>
</dbReference>
<dbReference type="SUPFAM" id="SSF90002">
    <property type="entry name" value="Hypothetical protein YjiA, C-terminal domain"/>
    <property type="match status" value="1"/>
</dbReference>
<evidence type="ECO:0000256" key="1">
    <source>
        <dbReference type="SAM" id="MobiDB-lite"/>
    </source>
</evidence>
<proteinExistence type="predicted"/>
<evidence type="ECO:0000259" key="2">
    <source>
        <dbReference type="SMART" id="SM00833"/>
    </source>
</evidence>
<evidence type="ECO:0000313" key="4">
    <source>
        <dbReference type="Proteomes" id="UP001206128"/>
    </source>
</evidence>
<dbReference type="NCBIfam" id="NF047431">
    <property type="entry name" value="hiber_recruit"/>
    <property type="match status" value="1"/>
</dbReference>
<accession>A0AAE3GMH0</accession>
<dbReference type="Proteomes" id="UP001206128">
    <property type="component" value="Unassembled WGS sequence"/>
</dbReference>
<dbReference type="PANTHER" id="PTHR43603">
    <property type="entry name" value="COBW DOMAIN-CONTAINING PROTEIN DDB_G0274527"/>
    <property type="match status" value="1"/>
</dbReference>
<dbReference type="InterPro" id="IPR003495">
    <property type="entry name" value="CobW/HypB/UreG_nucleotide-bd"/>
</dbReference>
<dbReference type="EMBL" id="JAMTCK010000015">
    <property type="protein sequence ID" value="MCP2168673.1"/>
    <property type="molecule type" value="Genomic_DNA"/>
</dbReference>
<feature type="compositionally biased region" description="Basic and acidic residues" evidence="1">
    <location>
        <begin position="237"/>
        <end position="248"/>
    </location>
</feature>
<dbReference type="InterPro" id="IPR011629">
    <property type="entry name" value="CobW-like_C"/>
</dbReference>
<evidence type="ECO:0000313" key="3">
    <source>
        <dbReference type="EMBL" id="MCP2168673.1"/>
    </source>
</evidence>
<dbReference type="Pfam" id="PF02492">
    <property type="entry name" value="cobW"/>
    <property type="match status" value="1"/>
</dbReference>
<feature type="region of interest" description="Disordered" evidence="1">
    <location>
        <begin position="236"/>
        <end position="257"/>
    </location>
</feature>
<organism evidence="3 4">
    <name type="scientific">Goodfellowiella coeruleoviolacea</name>
    <dbReference type="NCBI Taxonomy" id="334858"/>
    <lineage>
        <taxon>Bacteria</taxon>
        <taxon>Bacillati</taxon>
        <taxon>Actinomycetota</taxon>
        <taxon>Actinomycetes</taxon>
        <taxon>Pseudonocardiales</taxon>
        <taxon>Pseudonocardiaceae</taxon>
        <taxon>Goodfellowiella</taxon>
    </lineage>
</organism>
<keyword evidence="4" id="KW-1185">Reference proteome</keyword>
<dbReference type="InterPro" id="IPR027417">
    <property type="entry name" value="P-loop_NTPase"/>
</dbReference>
<protein>
    <submittedName>
        <fullName evidence="3">GTPase, G3E family</fullName>
    </submittedName>
</protein>
<dbReference type="AlphaFoldDB" id="A0AAE3GMH0"/>
<dbReference type="InterPro" id="IPR051927">
    <property type="entry name" value="Zn_Chap_cDPG_Synth"/>
</dbReference>
<feature type="domain" description="CobW C-terminal" evidence="2">
    <location>
        <begin position="264"/>
        <end position="380"/>
    </location>
</feature>